<dbReference type="PROSITE" id="PS50935">
    <property type="entry name" value="SSB"/>
    <property type="match status" value="1"/>
</dbReference>
<dbReference type="GO" id="GO:0003697">
    <property type="term" value="F:single-stranded DNA binding"/>
    <property type="evidence" value="ECO:0007669"/>
    <property type="project" value="InterPro"/>
</dbReference>
<organism evidence="3 4">
    <name type="scientific">Nocardioides flavescens</name>
    <dbReference type="NCBI Taxonomy" id="2691959"/>
    <lineage>
        <taxon>Bacteria</taxon>
        <taxon>Bacillati</taxon>
        <taxon>Actinomycetota</taxon>
        <taxon>Actinomycetes</taxon>
        <taxon>Propionibacteriales</taxon>
        <taxon>Nocardioidaceae</taxon>
        <taxon>Nocardioides</taxon>
    </lineage>
</organism>
<sequence length="126" mass="13749">MNDVHVTVQGNLGGPVRHHETANGPVASFRLGCTPSWFDRRTQQWVEGETQWYSVSAWRALATHCSASLSAGDPVVVHGRLTMRTWEDADGKPHTDLELTARTVGHDLARGTSAFTRAVRAEAEAA</sequence>
<dbReference type="AlphaFoldDB" id="A0A6L7ELU1"/>
<evidence type="ECO:0000256" key="1">
    <source>
        <dbReference type="ARBA" id="ARBA00023125"/>
    </source>
</evidence>
<dbReference type="Proteomes" id="UP000473325">
    <property type="component" value="Unassembled WGS sequence"/>
</dbReference>
<reference evidence="3 4" key="1">
    <citation type="submission" date="2019-12" db="EMBL/GenBank/DDBJ databases">
        <authorList>
            <person name="Kun Z."/>
        </authorList>
    </citation>
    <scope>NUCLEOTIDE SEQUENCE [LARGE SCALE GENOMIC DNA]</scope>
    <source>
        <strain evidence="3 4">YIM 123512</strain>
    </source>
</reference>
<comment type="caution">
    <text evidence="3">The sequence shown here is derived from an EMBL/GenBank/DDBJ whole genome shotgun (WGS) entry which is preliminary data.</text>
</comment>
<dbReference type="Pfam" id="PF00436">
    <property type="entry name" value="SSB"/>
    <property type="match status" value="1"/>
</dbReference>
<evidence type="ECO:0000256" key="2">
    <source>
        <dbReference type="PIRNR" id="PIRNR002070"/>
    </source>
</evidence>
<dbReference type="EMBL" id="WUEK01000001">
    <property type="protein sequence ID" value="MXG88263.1"/>
    <property type="molecule type" value="Genomic_DNA"/>
</dbReference>
<keyword evidence="1 2" id="KW-0238">DNA-binding</keyword>
<dbReference type="CDD" id="cd04496">
    <property type="entry name" value="SSB_OBF"/>
    <property type="match status" value="1"/>
</dbReference>
<dbReference type="SUPFAM" id="SSF50249">
    <property type="entry name" value="Nucleic acid-binding proteins"/>
    <property type="match status" value="1"/>
</dbReference>
<dbReference type="PANTHER" id="PTHR10302:SF27">
    <property type="entry name" value="SINGLE-STRANDED DNA-BINDING PROTEIN"/>
    <property type="match status" value="1"/>
</dbReference>
<evidence type="ECO:0000313" key="4">
    <source>
        <dbReference type="Proteomes" id="UP000473325"/>
    </source>
</evidence>
<dbReference type="InterPro" id="IPR012340">
    <property type="entry name" value="NA-bd_OB-fold"/>
</dbReference>
<accession>A0A6L7ELU1</accession>
<evidence type="ECO:0000313" key="3">
    <source>
        <dbReference type="EMBL" id="MXG88263.1"/>
    </source>
</evidence>
<dbReference type="GO" id="GO:0006260">
    <property type="term" value="P:DNA replication"/>
    <property type="evidence" value="ECO:0007669"/>
    <property type="project" value="InterPro"/>
</dbReference>
<dbReference type="PANTHER" id="PTHR10302">
    <property type="entry name" value="SINGLE-STRANDED DNA-BINDING PROTEIN"/>
    <property type="match status" value="1"/>
</dbReference>
<dbReference type="InterPro" id="IPR000424">
    <property type="entry name" value="Primosome_PriB/ssb"/>
</dbReference>
<dbReference type="RefSeq" id="WP_160874496.1">
    <property type="nucleotide sequence ID" value="NZ_WUEK01000001.1"/>
</dbReference>
<dbReference type="Gene3D" id="2.40.50.140">
    <property type="entry name" value="Nucleic acid-binding proteins"/>
    <property type="match status" value="1"/>
</dbReference>
<gene>
    <name evidence="3" type="ORF">GRQ65_01705</name>
</gene>
<keyword evidence="4" id="KW-1185">Reference proteome</keyword>
<proteinExistence type="predicted"/>
<dbReference type="InterPro" id="IPR011344">
    <property type="entry name" value="ssDNA-bd"/>
</dbReference>
<dbReference type="PIRSF" id="PIRSF002070">
    <property type="entry name" value="SSB"/>
    <property type="match status" value="1"/>
</dbReference>
<protein>
    <recommendedName>
        <fullName evidence="2">Single-stranded DNA-binding protein</fullName>
    </recommendedName>
</protein>
<dbReference type="GO" id="GO:0009295">
    <property type="term" value="C:nucleoid"/>
    <property type="evidence" value="ECO:0007669"/>
    <property type="project" value="TreeGrafter"/>
</dbReference>
<name>A0A6L7ELU1_9ACTN</name>